<dbReference type="AlphaFoldDB" id="A0AAN9NXL3"/>
<dbReference type="EMBL" id="JAYMYS010000009">
    <property type="protein sequence ID" value="KAK7381240.1"/>
    <property type="molecule type" value="Genomic_DNA"/>
</dbReference>
<dbReference type="Proteomes" id="UP001386955">
    <property type="component" value="Unassembled WGS sequence"/>
</dbReference>
<evidence type="ECO:0000313" key="2">
    <source>
        <dbReference type="Proteomes" id="UP001386955"/>
    </source>
</evidence>
<accession>A0AAN9NXL3</accession>
<keyword evidence="2" id="KW-1185">Reference proteome</keyword>
<evidence type="ECO:0000313" key="1">
    <source>
        <dbReference type="EMBL" id="KAK7381240.1"/>
    </source>
</evidence>
<name>A0AAN9NXL3_PSOTE</name>
<gene>
    <name evidence="1" type="ORF">VNO78_33773</name>
</gene>
<reference evidence="1 2" key="1">
    <citation type="submission" date="2024-01" db="EMBL/GenBank/DDBJ databases">
        <title>The genomes of 5 underutilized Papilionoideae crops provide insights into root nodulation and disease resistanc.</title>
        <authorList>
            <person name="Jiang F."/>
        </authorList>
    </citation>
    <scope>NUCLEOTIDE SEQUENCE [LARGE SCALE GENOMIC DNA]</scope>
    <source>
        <strain evidence="1">DUOXIRENSHENG_FW03</strain>
        <tissue evidence="1">Leaves</tissue>
    </source>
</reference>
<sequence length="68" mass="7501">MKLCISCLFPKVEEFELIVIVYTITCHVASTSPPSVPSSIELVEWELVCLRNANLQKHESAVPSAVVT</sequence>
<comment type="caution">
    <text evidence="1">The sequence shown here is derived from an EMBL/GenBank/DDBJ whole genome shotgun (WGS) entry which is preliminary data.</text>
</comment>
<protein>
    <submittedName>
        <fullName evidence="1">Uncharacterized protein</fullName>
    </submittedName>
</protein>
<organism evidence="1 2">
    <name type="scientific">Psophocarpus tetragonolobus</name>
    <name type="common">Winged bean</name>
    <name type="synonym">Dolichos tetragonolobus</name>
    <dbReference type="NCBI Taxonomy" id="3891"/>
    <lineage>
        <taxon>Eukaryota</taxon>
        <taxon>Viridiplantae</taxon>
        <taxon>Streptophyta</taxon>
        <taxon>Embryophyta</taxon>
        <taxon>Tracheophyta</taxon>
        <taxon>Spermatophyta</taxon>
        <taxon>Magnoliopsida</taxon>
        <taxon>eudicotyledons</taxon>
        <taxon>Gunneridae</taxon>
        <taxon>Pentapetalae</taxon>
        <taxon>rosids</taxon>
        <taxon>fabids</taxon>
        <taxon>Fabales</taxon>
        <taxon>Fabaceae</taxon>
        <taxon>Papilionoideae</taxon>
        <taxon>50 kb inversion clade</taxon>
        <taxon>NPAAA clade</taxon>
        <taxon>indigoferoid/millettioid clade</taxon>
        <taxon>Phaseoleae</taxon>
        <taxon>Psophocarpus</taxon>
    </lineage>
</organism>
<proteinExistence type="predicted"/>